<dbReference type="AlphaFoldDB" id="A0A7C4RTD1"/>
<dbReference type="InterPro" id="IPR050624">
    <property type="entry name" value="HTH-type_Tx_Regulator"/>
</dbReference>
<feature type="domain" description="HTH tetR-type" evidence="3">
    <location>
        <begin position="38"/>
        <end position="98"/>
    </location>
</feature>
<dbReference type="PROSITE" id="PS50977">
    <property type="entry name" value="HTH_TETR_2"/>
    <property type="match status" value="1"/>
</dbReference>
<dbReference type="InterPro" id="IPR036271">
    <property type="entry name" value="Tet_transcr_reg_TetR-rel_C_sf"/>
</dbReference>
<dbReference type="InterPro" id="IPR001647">
    <property type="entry name" value="HTH_TetR"/>
</dbReference>
<proteinExistence type="predicted"/>
<dbReference type="Pfam" id="PF17932">
    <property type="entry name" value="TetR_C_24"/>
    <property type="match status" value="1"/>
</dbReference>
<dbReference type="PANTHER" id="PTHR43479:SF11">
    <property type="entry name" value="ACREF_ENVCD OPERON REPRESSOR-RELATED"/>
    <property type="match status" value="1"/>
</dbReference>
<reference evidence="4" key="1">
    <citation type="journal article" date="2020" name="mSystems">
        <title>Genome- and Community-Level Interaction Insights into Carbon Utilization and Element Cycling Functions of Hydrothermarchaeota in Hydrothermal Sediment.</title>
        <authorList>
            <person name="Zhou Z."/>
            <person name="Liu Y."/>
            <person name="Xu W."/>
            <person name="Pan J."/>
            <person name="Luo Z.H."/>
            <person name="Li M."/>
        </authorList>
    </citation>
    <scope>NUCLEOTIDE SEQUENCE [LARGE SCALE GENOMIC DNA]</scope>
    <source>
        <strain evidence="4">SpSt-477</strain>
    </source>
</reference>
<evidence type="ECO:0000313" key="4">
    <source>
        <dbReference type="EMBL" id="HGU33607.1"/>
    </source>
</evidence>
<evidence type="ECO:0000256" key="1">
    <source>
        <dbReference type="ARBA" id="ARBA00023125"/>
    </source>
</evidence>
<dbReference type="Gene3D" id="1.10.10.60">
    <property type="entry name" value="Homeodomain-like"/>
    <property type="match status" value="1"/>
</dbReference>
<dbReference type="InterPro" id="IPR009057">
    <property type="entry name" value="Homeodomain-like_sf"/>
</dbReference>
<dbReference type="PRINTS" id="PR00455">
    <property type="entry name" value="HTHTETR"/>
</dbReference>
<comment type="caution">
    <text evidence="4">The sequence shown here is derived from an EMBL/GenBank/DDBJ whole genome shotgun (WGS) entry which is preliminary data.</text>
</comment>
<accession>A0A7C4RTD1</accession>
<dbReference type="PROSITE" id="PS01081">
    <property type="entry name" value="HTH_TETR_1"/>
    <property type="match status" value="1"/>
</dbReference>
<dbReference type="SUPFAM" id="SSF46689">
    <property type="entry name" value="Homeodomain-like"/>
    <property type="match status" value="1"/>
</dbReference>
<keyword evidence="1 2" id="KW-0238">DNA-binding</keyword>
<dbReference type="GO" id="GO:0003677">
    <property type="term" value="F:DNA binding"/>
    <property type="evidence" value="ECO:0007669"/>
    <property type="project" value="UniProtKB-UniRule"/>
</dbReference>
<name>A0A7C4RTD1_9BACT</name>
<dbReference type="EMBL" id="DSUH01000280">
    <property type="protein sequence ID" value="HGU33607.1"/>
    <property type="molecule type" value="Genomic_DNA"/>
</dbReference>
<evidence type="ECO:0000259" key="3">
    <source>
        <dbReference type="PROSITE" id="PS50977"/>
    </source>
</evidence>
<protein>
    <submittedName>
        <fullName evidence="4">TetR/AcrR family transcriptional regulator</fullName>
    </submittedName>
</protein>
<dbReference type="InterPro" id="IPR023772">
    <property type="entry name" value="DNA-bd_HTH_TetR-type_CS"/>
</dbReference>
<evidence type="ECO:0000256" key="2">
    <source>
        <dbReference type="PROSITE-ProRule" id="PRU00335"/>
    </source>
</evidence>
<dbReference type="Pfam" id="PF00440">
    <property type="entry name" value="TetR_N"/>
    <property type="match status" value="1"/>
</dbReference>
<gene>
    <name evidence="4" type="ORF">ENS29_12225</name>
</gene>
<dbReference type="Gene3D" id="1.10.357.10">
    <property type="entry name" value="Tetracycline Repressor, domain 2"/>
    <property type="match status" value="1"/>
</dbReference>
<feature type="DNA-binding region" description="H-T-H motif" evidence="2">
    <location>
        <begin position="61"/>
        <end position="80"/>
    </location>
</feature>
<dbReference type="InterPro" id="IPR041490">
    <property type="entry name" value="KstR2_TetR_C"/>
</dbReference>
<dbReference type="PANTHER" id="PTHR43479">
    <property type="entry name" value="ACREF/ENVCD OPERON REPRESSOR-RELATED"/>
    <property type="match status" value="1"/>
</dbReference>
<organism evidence="4">
    <name type="scientific">Desulfatirhabdium butyrativorans</name>
    <dbReference type="NCBI Taxonomy" id="340467"/>
    <lineage>
        <taxon>Bacteria</taxon>
        <taxon>Pseudomonadati</taxon>
        <taxon>Thermodesulfobacteriota</taxon>
        <taxon>Desulfobacteria</taxon>
        <taxon>Desulfobacterales</taxon>
        <taxon>Desulfatirhabdiaceae</taxon>
        <taxon>Desulfatirhabdium</taxon>
    </lineage>
</organism>
<dbReference type="SUPFAM" id="SSF48498">
    <property type="entry name" value="Tetracyclin repressor-like, C-terminal domain"/>
    <property type="match status" value="1"/>
</dbReference>
<sequence>MRFDHFMESMNLSKQEIYRRSFDEKQDGGKIRRDTTVVRNLERIFGAVLKISNQKGFKAMSMRDLSRESGLSMGALYNYFSGKDDLLEMLQHQQRQISATILERSVAEASDPLDKLRSMVVTHLYLSEAMQPWFYFSYMETKNLSGEEREKAIESERTTEKIICDILMEGQRQGIFAEKDPLLSASLIKAMLQDWYLKRGKYAERKITVERYAEFVMDWIEAFVVKIVGSGR</sequence>